<dbReference type="EMBL" id="JASPKZ010008874">
    <property type="protein sequence ID" value="KAJ9578495.1"/>
    <property type="molecule type" value="Genomic_DNA"/>
</dbReference>
<sequence length="83" mass="9592">ERGKRKTDNRMDEVNEPYYVTVLLAIPRAPLRRSMTYKTRAGKLNSQRNKVGGGELWEIRSSRERNDGICKARLELKQTVSQA</sequence>
<reference evidence="1" key="1">
    <citation type="journal article" date="2023" name="IScience">
        <title>Live-bearing cockroach genome reveals convergent evolutionary mechanisms linked to viviparity in insects and beyond.</title>
        <authorList>
            <person name="Fouks B."/>
            <person name="Harrison M.C."/>
            <person name="Mikhailova A.A."/>
            <person name="Marchal E."/>
            <person name="English S."/>
            <person name="Carruthers M."/>
            <person name="Jennings E.C."/>
            <person name="Chiamaka E.L."/>
            <person name="Frigard R.A."/>
            <person name="Pippel M."/>
            <person name="Attardo G.M."/>
            <person name="Benoit J.B."/>
            <person name="Bornberg-Bauer E."/>
            <person name="Tobe S.S."/>
        </authorList>
    </citation>
    <scope>NUCLEOTIDE SEQUENCE</scope>
    <source>
        <strain evidence="1">Stay&amp;Tobe</strain>
    </source>
</reference>
<dbReference type="AlphaFoldDB" id="A0AAD7ZD59"/>
<accession>A0AAD7ZD59</accession>
<name>A0AAD7ZD59_DIPPU</name>
<protein>
    <submittedName>
        <fullName evidence="1">Uncharacterized protein</fullName>
    </submittedName>
</protein>
<reference evidence="1" key="2">
    <citation type="submission" date="2023-05" db="EMBL/GenBank/DDBJ databases">
        <authorList>
            <person name="Fouks B."/>
        </authorList>
    </citation>
    <scope>NUCLEOTIDE SEQUENCE</scope>
    <source>
        <strain evidence="1">Stay&amp;Tobe</strain>
        <tissue evidence="1">Testes</tissue>
    </source>
</reference>
<organism evidence="1 2">
    <name type="scientific">Diploptera punctata</name>
    <name type="common">Pacific beetle cockroach</name>
    <dbReference type="NCBI Taxonomy" id="6984"/>
    <lineage>
        <taxon>Eukaryota</taxon>
        <taxon>Metazoa</taxon>
        <taxon>Ecdysozoa</taxon>
        <taxon>Arthropoda</taxon>
        <taxon>Hexapoda</taxon>
        <taxon>Insecta</taxon>
        <taxon>Pterygota</taxon>
        <taxon>Neoptera</taxon>
        <taxon>Polyneoptera</taxon>
        <taxon>Dictyoptera</taxon>
        <taxon>Blattodea</taxon>
        <taxon>Blaberoidea</taxon>
        <taxon>Blaberidae</taxon>
        <taxon>Diplopterinae</taxon>
        <taxon>Diploptera</taxon>
    </lineage>
</organism>
<gene>
    <name evidence="1" type="ORF">L9F63_005224</name>
</gene>
<feature type="non-terminal residue" evidence="1">
    <location>
        <position position="1"/>
    </location>
</feature>
<evidence type="ECO:0000313" key="2">
    <source>
        <dbReference type="Proteomes" id="UP001233999"/>
    </source>
</evidence>
<comment type="caution">
    <text evidence="1">The sequence shown here is derived from an EMBL/GenBank/DDBJ whole genome shotgun (WGS) entry which is preliminary data.</text>
</comment>
<feature type="non-terminal residue" evidence="1">
    <location>
        <position position="83"/>
    </location>
</feature>
<keyword evidence="2" id="KW-1185">Reference proteome</keyword>
<evidence type="ECO:0000313" key="1">
    <source>
        <dbReference type="EMBL" id="KAJ9578495.1"/>
    </source>
</evidence>
<dbReference type="Proteomes" id="UP001233999">
    <property type="component" value="Unassembled WGS sequence"/>
</dbReference>
<proteinExistence type="predicted"/>